<proteinExistence type="predicted"/>
<evidence type="ECO:0000313" key="3">
    <source>
        <dbReference type="Proteomes" id="UP000799757"/>
    </source>
</evidence>
<dbReference type="Proteomes" id="UP000799757">
    <property type="component" value="Unassembled WGS sequence"/>
</dbReference>
<name>A0A6A6XUA6_9PLEO</name>
<protein>
    <submittedName>
        <fullName evidence="2">Uncharacterized protein</fullName>
    </submittedName>
</protein>
<feature type="compositionally biased region" description="Pro residues" evidence="1">
    <location>
        <begin position="1"/>
        <end position="18"/>
    </location>
</feature>
<dbReference type="AlphaFoldDB" id="A0A6A6XUA6"/>
<feature type="compositionally biased region" description="Basic and acidic residues" evidence="1">
    <location>
        <begin position="58"/>
        <end position="72"/>
    </location>
</feature>
<feature type="region of interest" description="Disordered" evidence="1">
    <location>
        <begin position="1"/>
        <end position="98"/>
    </location>
</feature>
<sequence>MPPPRLIRPLRPCQPPWGPLQALQARQASGGPRDTAARRRGRRGDDTPTSPSASKPTQVEDRGKPSGQKHADGLGTNEQRAIGSKASPSPHPPSKSLLEELFPGASSYIQPHYTERNPYPKLELPSGKAPLIRREETKVKKTLRERVIEGFQNSGEQITALQFLHCSTEFTEADFRRLVPRGKHIESWVSKGEFYKIIPGRDPLSLDRLPFYYLLFKSTNAALAYQANVARLHKLCSLHQASDIMSVMPVPRGLLEDDEDISAAMASYLLKPSSLRLNLNMVMQPYNPALRTLLEQGGYRPIVPSTTPSGKPLYKVLLHINGWEPTEDDLYRILYRHARQRGISWPFHTESKLAIRKLRDLTDLKARMLPVSSSSPRAKYSSASPSPPPEQDPSLGFLLPDPEHGPGNINQMVMNRVYNRWIVEFDEEDGAKRFARLWNRRVLPQPKFVTWRDTEEERMVNAEFLW</sequence>
<accession>A0A6A6XUA6</accession>
<dbReference type="EMBL" id="MU001755">
    <property type="protein sequence ID" value="KAF2799989.1"/>
    <property type="molecule type" value="Genomic_DNA"/>
</dbReference>
<evidence type="ECO:0000313" key="2">
    <source>
        <dbReference type="EMBL" id="KAF2799989.1"/>
    </source>
</evidence>
<evidence type="ECO:0000256" key="1">
    <source>
        <dbReference type="SAM" id="MobiDB-lite"/>
    </source>
</evidence>
<reference evidence="2" key="1">
    <citation type="journal article" date="2020" name="Stud. Mycol.">
        <title>101 Dothideomycetes genomes: a test case for predicting lifestyles and emergence of pathogens.</title>
        <authorList>
            <person name="Haridas S."/>
            <person name="Albert R."/>
            <person name="Binder M."/>
            <person name="Bloem J."/>
            <person name="Labutti K."/>
            <person name="Salamov A."/>
            <person name="Andreopoulos B."/>
            <person name="Baker S."/>
            <person name="Barry K."/>
            <person name="Bills G."/>
            <person name="Bluhm B."/>
            <person name="Cannon C."/>
            <person name="Castanera R."/>
            <person name="Culley D."/>
            <person name="Daum C."/>
            <person name="Ezra D."/>
            <person name="Gonzalez J."/>
            <person name="Henrissat B."/>
            <person name="Kuo A."/>
            <person name="Liang C."/>
            <person name="Lipzen A."/>
            <person name="Lutzoni F."/>
            <person name="Magnuson J."/>
            <person name="Mondo S."/>
            <person name="Nolan M."/>
            <person name="Ohm R."/>
            <person name="Pangilinan J."/>
            <person name="Park H.-J."/>
            <person name="Ramirez L."/>
            <person name="Alfaro M."/>
            <person name="Sun H."/>
            <person name="Tritt A."/>
            <person name="Yoshinaga Y."/>
            <person name="Zwiers L.-H."/>
            <person name="Turgeon B."/>
            <person name="Goodwin S."/>
            <person name="Spatafora J."/>
            <person name="Crous P."/>
            <person name="Grigoriev I."/>
        </authorList>
    </citation>
    <scope>NUCLEOTIDE SEQUENCE</scope>
    <source>
        <strain evidence="2">CBS 109.77</strain>
    </source>
</reference>
<feature type="region of interest" description="Disordered" evidence="1">
    <location>
        <begin position="372"/>
        <end position="401"/>
    </location>
</feature>
<gene>
    <name evidence="2" type="ORF">K505DRAFT_320828</name>
</gene>
<organism evidence="2 3">
    <name type="scientific">Melanomma pulvis-pyrius CBS 109.77</name>
    <dbReference type="NCBI Taxonomy" id="1314802"/>
    <lineage>
        <taxon>Eukaryota</taxon>
        <taxon>Fungi</taxon>
        <taxon>Dikarya</taxon>
        <taxon>Ascomycota</taxon>
        <taxon>Pezizomycotina</taxon>
        <taxon>Dothideomycetes</taxon>
        <taxon>Pleosporomycetidae</taxon>
        <taxon>Pleosporales</taxon>
        <taxon>Melanommataceae</taxon>
        <taxon>Melanomma</taxon>
    </lineage>
</organism>
<feature type="compositionally biased region" description="Low complexity" evidence="1">
    <location>
        <begin position="372"/>
        <end position="384"/>
    </location>
</feature>
<keyword evidence="3" id="KW-1185">Reference proteome</keyword>
<dbReference type="OrthoDB" id="5332316at2759"/>